<protein>
    <submittedName>
        <fullName evidence="7">TetR/AcrR family transcriptional regulator</fullName>
    </submittedName>
</protein>
<dbReference type="PROSITE" id="PS50977">
    <property type="entry name" value="HTH_TETR_2"/>
    <property type="match status" value="1"/>
</dbReference>
<dbReference type="InterPro" id="IPR001647">
    <property type="entry name" value="HTH_TetR"/>
</dbReference>
<dbReference type="PANTHER" id="PTHR30055:SF234">
    <property type="entry name" value="HTH-TYPE TRANSCRIPTIONAL REGULATOR BETI"/>
    <property type="match status" value="1"/>
</dbReference>
<sequence length="195" mass="20830">MAEKSRPLDRRTAISDAILTIVAERGIEFASVREVAALAAVSIGTVQHYFPTKEAMLADAYTVVFDRIRARLNAIAYGDDLRRNLTMVIEELLPLDDRRAAEIRLHVAFAAKAATSPSLRSIETELLKSVHSDLAGALASIWPAGTSNGRRAATARALIAFADGLALHGVSTDGLLTPSDYSDTVSVMVKALLAG</sequence>
<dbReference type="Gene3D" id="1.10.357.10">
    <property type="entry name" value="Tetracycline Repressor, domain 2"/>
    <property type="match status" value="1"/>
</dbReference>
<proteinExistence type="predicted"/>
<dbReference type="SUPFAM" id="SSF46689">
    <property type="entry name" value="Homeodomain-like"/>
    <property type="match status" value="1"/>
</dbReference>
<feature type="domain" description="HTH tetR-type" evidence="6">
    <location>
        <begin position="8"/>
        <end position="68"/>
    </location>
</feature>
<dbReference type="Proteomes" id="UP001081071">
    <property type="component" value="Unassembled WGS sequence"/>
</dbReference>
<accession>A0ABT4ML95</accession>
<dbReference type="Pfam" id="PF13977">
    <property type="entry name" value="TetR_C_6"/>
    <property type="match status" value="1"/>
</dbReference>
<evidence type="ECO:0000256" key="2">
    <source>
        <dbReference type="ARBA" id="ARBA00023015"/>
    </source>
</evidence>
<gene>
    <name evidence="7" type="ORF">O4220_24905</name>
</gene>
<evidence type="ECO:0000256" key="3">
    <source>
        <dbReference type="ARBA" id="ARBA00023125"/>
    </source>
</evidence>
<keyword evidence="8" id="KW-1185">Reference proteome</keyword>
<evidence type="ECO:0000256" key="1">
    <source>
        <dbReference type="ARBA" id="ARBA00022491"/>
    </source>
</evidence>
<evidence type="ECO:0000313" key="7">
    <source>
        <dbReference type="EMBL" id="MCZ4521772.1"/>
    </source>
</evidence>
<evidence type="ECO:0000313" key="8">
    <source>
        <dbReference type="Proteomes" id="UP001081071"/>
    </source>
</evidence>
<reference evidence="7" key="1">
    <citation type="submission" date="2022-12" db="EMBL/GenBank/DDBJ databases">
        <authorList>
            <person name="Krivoruchko A.V."/>
            <person name="Elkin A."/>
        </authorList>
    </citation>
    <scope>NUCLEOTIDE SEQUENCE</scope>
    <source>
        <strain evidence="7">IEGM 1391</strain>
    </source>
</reference>
<dbReference type="RefSeq" id="WP_269608234.1">
    <property type="nucleotide sequence ID" value="NZ_JAPWIJ010000014.1"/>
</dbReference>
<organism evidence="7 8">
    <name type="scientific">Rhodococcus ruber</name>
    <dbReference type="NCBI Taxonomy" id="1830"/>
    <lineage>
        <taxon>Bacteria</taxon>
        <taxon>Bacillati</taxon>
        <taxon>Actinomycetota</taxon>
        <taxon>Actinomycetes</taxon>
        <taxon>Mycobacteriales</taxon>
        <taxon>Nocardiaceae</taxon>
        <taxon>Rhodococcus</taxon>
    </lineage>
</organism>
<evidence type="ECO:0000256" key="4">
    <source>
        <dbReference type="ARBA" id="ARBA00023163"/>
    </source>
</evidence>
<dbReference type="EMBL" id="JAPWIJ010000014">
    <property type="protein sequence ID" value="MCZ4521772.1"/>
    <property type="molecule type" value="Genomic_DNA"/>
</dbReference>
<dbReference type="InterPro" id="IPR039538">
    <property type="entry name" value="BetI_C"/>
</dbReference>
<keyword evidence="1" id="KW-0678">Repressor</keyword>
<dbReference type="InterPro" id="IPR009057">
    <property type="entry name" value="Homeodomain-like_sf"/>
</dbReference>
<dbReference type="InterPro" id="IPR036271">
    <property type="entry name" value="Tet_transcr_reg_TetR-rel_C_sf"/>
</dbReference>
<keyword evidence="4" id="KW-0804">Transcription</keyword>
<dbReference type="InterPro" id="IPR050109">
    <property type="entry name" value="HTH-type_TetR-like_transc_reg"/>
</dbReference>
<keyword evidence="3 5" id="KW-0238">DNA-binding</keyword>
<feature type="DNA-binding region" description="H-T-H motif" evidence="5">
    <location>
        <begin position="31"/>
        <end position="50"/>
    </location>
</feature>
<dbReference type="PANTHER" id="PTHR30055">
    <property type="entry name" value="HTH-TYPE TRANSCRIPTIONAL REGULATOR RUTR"/>
    <property type="match status" value="1"/>
</dbReference>
<dbReference type="Pfam" id="PF00440">
    <property type="entry name" value="TetR_N"/>
    <property type="match status" value="1"/>
</dbReference>
<evidence type="ECO:0000256" key="5">
    <source>
        <dbReference type="PROSITE-ProRule" id="PRU00335"/>
    </source>
</evidence>
<name>A0ABT4ML95_9NOCA</name>
<dbReference type="SUPFAM" id="SSF48498">
    <property type="entry name" value="Tetracyclin repressor-like, C-terminal domain"/>
    <property type="match status" value="1"/>
</dbReference>
<evidence type="ECO:0000259" key="6">
    <source>
        <dbReference type="PROSITE" id="PS50977"/>
    </source>
</evidence>
<keyword evidence="2" id="KW-0805">Transcription regulation</keyword>
<comment type="caution">
    <text evidence="7">The sequence shown here is derived from an EMBL/GenBank/DDBJ whole genome shotgun (WGS) entry which is preliminary data.</text>
</comment>